<dbReference type="InterPro" id="IPR011701">
    <property type="entry name" value="MFS"/>
</dbReference>
<dbReference type="EMBL" id="HBGA01063325">
    <property type="protein sequence ID" value="CAD9012388.1"/>
    <property type="molecule type" value="Transcribed_RNA"/>
</dbReference>
<organism evidence="9">
    <name type="scientific">Eutreptiella gymnastica</name>
    <dbReference type="NCBI Taxonomy" id="73025"/>
    <lineage>
        <taxon>Eukaryota</taxon>
        <taxon>Discoba</taxon>
        <taxon>Euglenozoa</taxon>
        <taxon>Euglenida</taxon>
        <taxon>Spirocuta</taxon>
        <taxon>Euglenophyceae</taxon>
        <taxon>Eutreptiales</taxon>
        <taxon>Eutreptiaceae</taxon>
        <taxon>Eutreptiella</taxon>
    </lineage>
</organism>
<keyword evidence="3 8" id="KW-0812">Transmembrane</keyword>
<dbReference type="SUPFAM" id="SSF103473">
    <property type="entry name" value="MFS general substrate transporter"/>
    <property type="match status" value="1"/>
</dbReference>
<feature type="transmembrane region" description="Helical" evidence="8">
    <location>
        <begin position="147"/>
        <end position="167"/>
    </location>
</feature>
<feature type="transmembrane region" description="Helical" evidence="8">
    <location>
        <begin position="51"/>
        <end position="75"/>
    </location>
</feature>
<feature type="compositionally biased region" description="Basic and acidic residues" evidence="7">
    <location>
        <begin position="289"/>
        <end position="304"/>
    </location>
</feature>
<reference evidence="9" key="1">
    <citation type="submission" date="2021-01" db="EMBL/GenBank/DDBJ databases">
        <authorList>
            <person name="Corre E."/>
            <person name="Pelletier E."/>
            <person name="Niang G."/>
            <person name="Scheremetjew M."/>
            <person name="Finn R."/>
            <person name="Kale V."/>
            <person name="Holt S."/>
            <person name="Cochrane G."/>
            <person name="Meng A."/>
            <person name="Brown T."/>
            <person name="Cohen L."/>
        </authorList>
    </citation>
    <scope>NUCLEOTIDE SEQUENCE</scope>
    <source>
        <strain evidence="9">NIES-381</strain>
    </source>
</reference>
<protein>
    <recommendedName>
        <fullName evidence="10">Major facilitator superfamily (MFS) profile domain-containing protein</fullName>
    </recommendedName>
</protein>
<accession>A0A7S1IH36</accession>
<dbReference type="AlphaFoldDB" id="A0A7S1IH36"/>
<dbReference type="InterPro" id="IPR044770">
    <property type="entry name" value="MFS_spinster-like"/>
</dbReference>
<gene>
    <name evidence="9" type="ORF">EGYM00392_LOCUS23489</name>
</gene>
<evidence type="ECO:0000256" key="1">
    <source>
        <dbReference type="ARBA" id="ARBA00004141"/>
    </source>
</evidence>
<feature type="transmembrane region" description="Helical" evidence="8">
    <location>
        <begin position="87"/>
        <end position="107"/>
    </location>
</feature>
<sequence>MLYLPEPTRGRSEAALKSKYNSADEGEGEFVYTQELTAQKVWDIFKIPSNLLIFAQGFPGCIPWGVLLAYINDFLSQEGGMSVPQATNVMVLTGLSNGVGIFLGAFIGQELYNWQKWSMPLLMGSTTTLGIIPTLYMINGQFTGRMWALYVTAAMSGVIMSITGGNVRTVLLNVNPPEVRGTVMGIFCVADDVGKGFGPFFAASLIAGMGRKAAFNLCIWMWLPCGLLLGALALTLEIDERNMQAKLALQVEGQVQAPDPTNAAASKGVDPGPCVLAPEENDLPTCPAKSDEPDSAKDFHETSHDVPGMQADFSEGCASEDAPRIPSPPAA</sequence>
<evidence type="ECO:0000313" key="9">
    <source>
        <dbReference type="EMBL" id="CAD9012388.1"/>
    </source>
</evidence>
<evidence type="ECO:0000256" key="6">
    <source>
        <dbReference type="ARBA" id="ARBA00024338"/>
    </source>
</evidence>
<dbReference type="PANTHER" id="PTHR23505">
    <property type="entry name" value="SPINSTER"/>
    <property type="match status" value="1"/>
</dbReference>
<feature type="region of interest" description="Disordered" evidence="7">
    <location>
        <begin position="258"/>
        <end position="331"/>
    </location>
</feature>
<evidence type="ECO:0008006" key="10">
    <source>
        <dbReference type="Google" id="ProtNLM"/>
    </source>
</evidence>
<dbReference type="GO" id="GO:0022857">
    <property type="term" value="F:transmembrane transporter activity"/>
    <property type="evidence" value="ECO:0007669"/>
    <property type="project" value="InterPro"/>
</dbReference>
<proteinExistence type="inferred from homology"/>
<name>A0A7S1IH36_9EUGL</name>
<evidence type="ECO:0000256" key="4">
    <source>
        <dbReference type="ARBA" id="ARBA00022989"/>
    </source>
</evidence>
<evidence type="ECO:0000256" key="7">
    <source>
        <dbReference type="SAM" id="MobiDB-lite"/>
    </source>
</evidence>
<evidence type="ECO:0000256" key="3">
    <source>
        <dbReference type="ARBA" id="ARBA00022692"/>
    </source>
</evidence>
<evidence type="ECO:0000256" key="2">
    <source>
        <dbReference type="ARBA" id="ARBA00022448"/>
    </source>
</evidence>
<dbReference type="GO" id="GO:0016020">
    <property type="term" value="C:membrane"/>
    <property type="evidence" value="ECO:0007669"/>
    <property type="project" value="UniProtKB-SubCell"/>
</dbReference>
<keyword evidence="2" id="KW-0813">Transport</keyword>
<dbReference type="InterPro" id="IPR036259">
    <property type="entry name" value="MFS_trans_sf"/>
</dbReference>
<feature type="transmembrane region" description="Helical" evidence="8">
    <location>
        <begin position="119"/>
        <end position="138"/>
    </location>
</feature>
<keyword evidence="5 8" id="KW-0472">Membrane</keyword>
<dbReference type="PANTHER" id="PTHR23505:SF79">
    <property type="entry name" value="PROTEIN SPINSTER"/>
    <property type="match status" value="1"/>
</dbReference>
<evidence type="ECO:0000256" key="8">
    <source>
        <dbReference type="SAM" id="Phobius"/>
    </source>
</evidence>
<feature type="transmembrane region" description="Helical" evidence="8">
    <location>
        <begin position="213"/>
        <end position="236"/>
    </location>
</feature>
<dbReference type="Gene3D" id="1.20.1250.20">
    <property type="entry name" value="MFS general substrate transporter like domains"/>
    <property type="match status" value="1"/>
</dbReference>
<keyword evidence="4 8" id="KW-1133">Transmembrane helix</keyword>
<evidence type="ECO:0000256" key="5">
    <source>
        <dbReference type="ARBA" id="ARBA00023136"/>
    </source>
</evidence>
<comment type="subcellular location">
    <subcellularLocation>
        <location evidence="1">Membrane</location>
        <topology evidence="1">Multi-pass membrane protein</topology>
    </subcellularLocation>
</comment>
<dbReference type="Pfam" id="PF07690">
    <property type="entry name" value="MFS_1"/>
    <property type="match status" value="1"/>
</dbReference>
<comment type="similarity">
    <text evidence="6">Belongs to the major facilitator superfamily. Spinster (TC 2.A.1.49) family.</text>
</comment>